<protein>
    <submittedName>
        <fullName evidence="2">Uncharacterized protein</fullName>
    </submittedName>
</protein>
<feature type="region of interest" description="Disordered" evidence="1">
    <location>
        <begin position="60"/>
        <end position="103"/>
    </location>
</feature>
<reference evidence="2" key="1">
    <citation type="journal article" date="2022" name="bioRxiv">
        <title>Sequencing and chromosome-scale assembly of the giantPleurodeles waltlgenome.</title>
        <authorList>
            <person name="Brown T."/>
            <person name="Elewa A."/>
            <person name="Iarovenko S."/>
            <person name="Subramanian E."/>
            <person name="Araus A.J."/>
            <person name="Petzold A."/>
            <person name="Susuki M."/>
            <person name="Suzuki K.-i.T."/>
            <person name="Hayashi T."/>
            <person name="Toyoda A."/>
            <person name="Oliveira C."/>
            <person name="Osipova E."/>
            <person name="Leigh N.D."/>
            <person name="Simon A."/>
            <person name="Yun M.H."/>
        </authorList>
    </citation>
    <scope>NUCLEOTIDE SEQUENCE</scope>
    <source>
        <strain evidence="2">20211129_DDA</strain>
        <tissue evidence="2">Liver</tissue>
    </source>
</reference>
<organism evidence="2 3">
    <name type="scientific">Pleurodeles waltl</name>
    <name type="common">Iberian ribbed newt</name>
    <dbReference type="NCBI Taxonomy" id="8319"/>
    <lineage>
        <taxon>Eukaryota</taxon>
        <taxon>Metazoa</taxon>
        <taxon>Chordata</taxon>
        <taxon>Craniata</taxon>
        <taxon>Vertebrata</taxon>
        <taxon>Euteleostomi</taxon>
        <taxon>Amphibia</taxon>
        <taxon>Batrachia</taxon>
        <taxon>Caudata</taxon>
        <taxon>Salamandroidea</taxon>
        <taxon>Salamandridae</taxon>
        <taxon>Pleurodelinae</taxon>
        <taxon>Pleurodeles</taxon>
    </lineage>
</organism>
<keyword evidence="3" id="KW-1185">Reference proteome</keyword>
<gene>
    <name evidence="2" type="ORF">NDU88_005641</name>
</gene>
<evidence type="ECO:0000256" key="1">
    <source>
        <dbReference type="SAM" id="MobiDB-lite"/>
    </source>
</evidence>
<comment type="caution">
    <text evidence="2">The sequence shown here is derived from an EMBL/GenBank/DDBJ whole genome shotgun (WGS) entry which is preliminary data.</text>
</comment>
<dbReference type="AlphaFoldDB" id="A0AAV7VMK2"/>
<dbReference type="Proteomes" id="UP001066276">
    <property type="component" value="Chromosome 2_1"/>
</dbReference>
<evidence type="ECO:0000313" key="2">
    <source>
        <dbReference type="EMBL" id="KAJ1201835.1"/>
    </source>
</evidence>
<dbReference type="EMBL" id="JANPWB010000003">
    <property type="protein sequence ID" value="KAJ1201835.1"/>
    <property type="molecule type" value="Genomic_DNA"/>
</dbReference>
<evidence type="ECO:0000313" key="3">
    <source>
        <dbReference type="Proteomes" id="UP001066276"/>
    </source>
</evidence>
<proteinExistence type="predicted"/>
<accession>A0AAV7VMK2</accession>
<sequence>MPARLRHNPPRAIVGKSGSVRKRVYVLKARATYAKADWILPRSPCKPHRDGPLRRWSAREAAGKVTPQEGEDGEDAQLAASMERLPGPQAHTMQSRNAVPEES</sequence>
<name>A0AAV7VMK2_PLEWA</name>